<keyword evidence="1" id="KW-0472">Membrane</keyword>
<evidence type="ECO:0000313" key="2">
    <source>
        <dbReference type="EMBL" id="ATZ81029.1"/>
    </source>
</evidence>
<organism evidence="2">
    <name type="scientific">Bodo saltans virus</name>
    <dbReference type="NCBI Taxonomy" id="2024608"/>
    <lineage>
        <taxon>Viruses</taxon>
        <taxon>Varidnaviria</taxon>
        <taxon>Bamfordvirae</taxon>
        <taxon>Nucleocytoviricota</taxon>
        <taxon>Megaviricetes</taxon>
        <taxon>Imitervirales</taxon>
        <taxon>Mimiviridae</taxon>
        <taxon>Klosneuvirinae</taxon>
        <taxon>Theiavirus</taxon>
        <taxon>Theiavirus salishense</taxon>
    </lineage>
</organism>
<gene>
    <name evidence="2" type="ORF">BMW23_0984</name>
</gene>
<dbReference type="PROSITE" id="PS51257">
    <property type="entry name" value="PROKAR_LIPOPROTEIN"/>
    <property type="match status" value="1"/>
</dbReference>
<accession>A0A2H4UWG0</accession>
<feature type="transmembrane region" description="Helical" evidence="1">
    <location>
        <begin position="128"/>
        <end position="146"/>
    </location>
</feature>
<protein>
    <submittedName>
        <fullName evidence="2">Uncharacterized protein</fullName>
    </submittedName>
</protein>
<keyword evidence="1" id="KW-1133">Transmembrane helix</keyword>
<name>A0A2H4UWG0_9VIRU</name>
<dbReference type="Proteomes" id="UP000240325">
    <property type="component" value="Segment"/>
</dbReference>
<feature type="transmembrane region" description="Helical" evidence="1">
    <location>
        <begin position="94"/>
        <end position="112"/>
    </location>
</feature>
<evidence type="ECO:0000313" key="3">
    <source>
        <dbReference type="Proteomes" id="UP000240325"/>
    </source>
</evidence>
<evidence type="ECO:0000256" key="1">
    <source>
        <dbReference type="SAM" id="Phobius"/>
    </source>
</evidence>
<keyword evidence="1" id="KW-0812">Transmembrane</keyword>
<reference evidence="2" key="1">
    <citation type="journal article" date="2017" name="Elife">
        <title>The kinetoplastid-infecting Bodo saltans virus (BsV), a window into the most abundant giant viruses in the sea.</title>
        <authorList>
            <person name="Deeg C.M."/>
            <person name="Chow C.-E.T."/>
            <person name="Suttle C.A."/>
        </authorList>
    </citation>
    <scope>NUCLEOTIDE SEQUENCE</scope>
    <source>
        <strain evidence="2">NG1</strain>
    </source>
</reference>
<dbReference type="EMBL" id="MF782455">
    <property type="protein sequence ID" value="ATZ81029.1"/>
    <property type="molecule type" value="Genomic_DNA"/>
</dbReference>
<proteinExistence type="predicted"/>
<feature type="transmembrane region" description="Helical" evidence="1">
    <location>
        <begin position="12"/>
        <end position="30"/>
    </location>
</feature>
<sequence length="166" mass="19284">MDNTNAKKYLNMAMTVIFVATFLAIFYFTYACDVEKDVVEEQMNFLVDDFTSQAYLINNKTKLDIVNKLNNVNIDLSAVDNEVDVENDAVKKKAMIAIGLFNIIGLYTIYYYCNQYNIDFMHLVKDNLIIIFFVAMTEFVFLNLFVRKFISIDPNLIKLNILNKFA</sequence>
<keyword evidence="3" id="KW-1185">Reference proteome</keyword>